<dbReference type="PANTHER" id="PTHR33162">
    <property type="entry name" value="SEC-INDEPENDENT PROTEIN TRANSLOCASE PROTEIN TATA, CHLOROPLASTIC"/>
    <property type="match status" value="1"/>
</dbReference>
<keyword evidence="3 9" id="KW-1003">Cell membrane</keyword>
<dbReference type="HAMAP" id="MF_00237">
    <property type="entry name" value="TatB"/>
    <property type="match status" value="1"/>
</dbReference>
<evidence type="ECO:0000313" key="11">
    <source>
        <dbReference type="EMBL" id="QCI68791.1"/>
    </source>
</evidence>
<evidence type="ECO:0000256" key="4">
    <source>
        <dbReference type="ARBA" id="ARBA00022692"/>
    </source>
</evidence>
<dbReference type="Proteomes" id="UP000298781">
    <property type="component" value="Chromosome"/>
</dbReference>
<dbReference type="RefSeq" id="WP_136964206.1">
    <property type="nucleotide sequence ID" value="NZ_CP039690.1"/>
</dbReference>
<evidence type="ECO:0000313" key="12">
    <source>
        <dbReference type="Proteomes" id="UP000298781"/>
    </source>
</evidence>
<dbReference type="PRINTS" id="PR01506">
    <property type="entry name" value="TATBPROTEIN"/>
</dbReference>
<reference evidence="11 12" key="1">
    <citation type="submission" date="2019-04" db="EMBL/GenBank/DDBJ databases">
        <title>Phreatobacter aquaticus sp. nov.</title>
        <authorList>
            <person name="Choi A."/>
        </authorList>
    </citation>
    <scope>NUCLEOTIDE SEQUENCE [LARGE SCALE GENOMIC DNA]</scope>
    <source>
        <strain evidence="11 12">KCTC 52518</strain>
    </source>
</reference>
<keyword evidence="2 9" id="KW-0813">Transport</keyword>
<dbReference type="OrthoDB" id="7206969at2"/>
<evidence type="ECO:0000256" key="6">
    <source>
        <dbReference type="ARBA" id="ARBA00022989"/>
    </source>
</evidence>
<protein>
    <recommendedName>
        <fullName evidence="9">Sec-independent protein translocase protein TatB</fullName>
    </recommendedName>
</protein>
<keyword evidence="6 9" id="KW-1133">Transmembrane helix</keyword>
<dbReference type="NCBIfam" id="TIGR01410">
    <property type="entry name" value="tatB"/>
    <property type="match status" value="1"/>
</dbReference>
<keyword evidence="4 9" id="KW-0812">Transmembrane</keyword>
<evidence type="ECO:0000256" key="10">
    <source>
        <dbReference type="SAM" id="MobiDB-lite"/>
    </source>
</evidence>
<comment type="function">
    <text evidence="9">Part of the twin-arginine translocation (Tat) system that transports large folded proteins containing a characteristic twin-arginine motif in their signal peptide across membranes. Together with TatC, TatB is part of a receptor directly interacting with Tat signal peptides. TatB may form an oligomeric binding site that transiently accommodates folded Tat precursor proteins before their translocation.</text>
</comment>
<evidence type="ECO:0000256" key="2">
    <source>
        <dbReference type="ARBA" id="ARBA00022448"/>
    </source>
</evidence>
<dbReference type="AlphaFoldDB" id="A0A4D7B742"/>
<name>A0A4D7B742_9HYPH</name>
<dbReference type="EMBL" id="CP039690">
    <property type="protein sequence ID" value="QCI68791.1"/>
    <property type="molecule type" value="Genomic_DNA"/>
</dbReference>
<dbReference type="Gene3D" id="1.20.5.3310">
    <property type="match status" value="1"/>
</dbReference>
<dbReference type="InterPro" id="IPR018448">
    <property type="entry name" value="TatB"/>
</dbReference>
<proteinExistence type="inferred from homology"/>
<dbReference type="KEGG" id="pstg:E8M01_33890"/>
<feature type="region of interest" description="Disordered" evidence="10">
    <location>
        <begin position="146"/>
        <end position="212"/>
    </location>
</feature>
<keyword evidence="5 9" id="KW-0653">Protein transport</keyword>
<dbReference type="PANTHER" id="PTHR33162:SF1">
    <property type="entry name" value="SEC-INDEPENDENT PROTEIN TRANSLOCASE PROTEIN TATA, CHLOROPLASTIC"/>
    <property type="match status" value="1"/>
</dbReference>
<comment type="subunit">
    <text evidence="9">The Tat system comprises two distinct complexes: a TatABC complex, containing multiple copies of TatA, TatB and TatC subunits, and a separate TatA complex, containing only TatA subunits. Substrates initially bind to the TatABC complex, which probably triggers association of the separate TatA complex to form the active translocon.</text>
</comment>
<dbReference type="GO" id="GO:0043953">
    <property type="term" value="P:protein transport by the Tat complex"/>
    <property type="evidence" value="ECO:0007669"/>
    <property type="project" value="UniProtKB-UniRule"/>
</dbReference>
<evidence type="ECO:0000256" key="7">
    <source>
        <dbReference type="ARBA" id="ARBA00023010"/>
    </source>
</evidence>
<evidence type="ECO:0000256" key="8">
    <source>
        <dbReference type="ARBA" id="ARBA00023136"/>
    </source>
</evidence>
<gene>
    <name evidence="9 11" type="primary">tatB</name>
    <name evidence="11" type="ORF">E8M01_33890</name>
</gene>
<keyword evidence="7 9" id="KW-0811">Translocation</keyword>
<comment type="subcellular location">
    <subcellularLocation>
        <location evidence="9">Cell membrane</location>
        <topology evidence="9">Single-pass membrane protein</topology>
    </subcellularLocation>
    <subcellularLocation>
        <location evidence="1">Membrane</location>
        <topology evidence="1">Single-pass membrane protein</topology>
    </subcellularLocation>
</comment>
<sequence length="212" mass="21838">MFDLSWGEIALVGVVALIVIGPKELPGVLRGVGQALAKLRRMASDFQYQFNQALQEAEVDKVKSSINSVTESVQASTSFNPIDYAREQIKSAVDDVKAVTTPADPPAGQVGPPAPAAVDPVAAAIPAPPSYSVDPAAIQNAFSAPAPETPAVETPAVEAPAEEAAPAKPKRVRKAAAEAPAAEVPAAPPEPAAEPATDDAPEKPKRARKTQA</sequence>
<evidence type="ECO:0000256" key="5">
    <source>
        <dbReference type="ARBA" id="ARBA00022927"/>
    </source>
</evidence>
<accession>A0A4D7B742</accession>
<organism evidence="11 12">
    <name type="scientific">Phreatobacter stygius</name>
    <dbReference type="NCBI Taxonomy" id="1940610"/>
    <lineage>
        <taxon>Bacteria</taxon>
        <taxon>Pseudomonadati</taxon>
        <taxon>Pseudomonadota</taxon>
        <taxon>Alphaproteobacteria</taxon>
        <taxon>Hyphomicrobiales</taxon>
        <taxon>Phreatobacteraceae</taxon>
        <taxon>Phreatobacter</taxon>
    </lineage>
</organism>
<dbReference type="InterPro" id="IPR003369">
    <property type="entry name" value="TatA/B/E"/>
</dbReference>
<dbReference type="Pfam" id="PF02416">
    <property type="entry name" value="TatA_B_E"/>
    <property type="match status" value="1"/>
</dbReference>
<evidence type="ECO:0000256" key="9">
    <source>
        <dbReference type="HAMAP-Rule" id="MF_00237"/>
    </source>
</evidence>
<comment type="similarity">
    <text evidence="9">Belongs to the TatB family.</text>
</comment>
<dbReference type="GO" id="GO:0008320">
    <property type="term" value="F:protein transmembrane transporter activity"/>
    <property type="evidence" value="ECO:0007669"/>
    <property type="project" value="UniProtKB-UniRule"/>
</dbReference>
<evidence type="ECO:0000256" key="3">
    <source>
        <dbReference type="ARBA" id="ARBA00022475"/>
    </source>
</evidence>
<keyword evidence="8 9" id="KW-0472">Membrane</keyword>
<feature type="compositionally biased region" description="Low complexity" evidence="10">
    <location>
        <begin position="146"/>
        <end position="167"/>
    </location>
</feature>
<keyword evidence="12" id="KW-1185">Reference proteome</keyword>
<dbReference type="GO" id="GO:0033281">
    <property type="term" value="C:TAT protein transport complex"/>
    <property type="evidence" value="ECO:0007669"/>
    <property type="project" value="UniProtKB-UniRule"/>
</dbReference>
<evidence type="ECO:0000256" key="1">
    <source>
        <dbReference type="ARBA" id="ARBA00004167"/>
    </source>
</evidence>